<gene>
    <name evidence="1" type="ORF">U6C28_03095</name>
</gene>
<dbReference type="EMBL" id="JAXUIA010000001">
    <property type="protein sequence ID" value="MEA0975273.1"/>
    <property type="molecule type" value="Genomic_DNA"/>
</dbReference>
<reference evidence="1 2" key="1">
    <citation type="submission" date="2023-12" db="EMBL/GenBank/DDBJ databases">
        <title>Genome comparison identifies genes involved in endophytic behavior of Lysinibacillus irui and provides insights into its role as a plant-growth promoting bacterium.</title>
        <authorList>
            <person name="Hilario S."/>
            <person name="Matos I."/>
            <person name="Goncalves M.F.M."/>
            <person name="Pardo C.A."/>
            <person name="Santos M.J."/>
        </authorList>
    </citation>
    <scope>NUCLEOTIDE SEQUENCE [LARGE SCALE GENOMIC DNA]</scope>
    <source>
        <strain evidence="1 2">B3</strain>
    </source>
</reference>
<accession>A0ABU5NGV4</accession>
<evidence type="ECO:0000313" key="1">
    <source>
        <dbReference type="EMBL" id="MEA0975273.1"/>
    </source>
</evidence>
<proteinExistence type="predicted"/>
<name>A0ABU5NGV4_9BACI</name>
<comment type="caution">
    <text evidence="1">The sequence shown here is derived from an EMBL/GenBank/DDBJ whole genome shotgun (WGS) entry which is preliminary data.</text>
</comment>
<dbReference type="Proteomes" id="UP001289615">
    <property type="component" value="Unassembled WGS sequence"/>
</dbReference>
<organism evidence="1 2">
    <name type="scientific">Lysinibacillus irui</name>
    <dbReference type="NCBI Taxonomy" id="2998077"/>
    <lineage>
        <taxon>Bacteria</taxon>
        <taxon>Bacillati</taxon>
        <taxon>Bacillota</taxon>
        <taxon>Bacilli</taxon>
        <taxon>Bacillales</taxon>
        <taxon>Bacillaceae</taxon>
        <taxon>Lysinibacillus</taxon>
    </lineage>
</organism>
<evidence type="ECO:0000313" key="2">
    <source>
        <dbReference type="Proteomes" id="UP001289615"/>
    </source>
</evidence>
<sequence>MELNELVTKISNIQKKALRDALKAKLNEGYTIDELYVSFDTKTTRNKDGIKAVVTYEIKEKADN</sequence>
<dbReference type="RefSeq" id="WP_322611194.1">
    <property type="nucleotide sequence ID" value="NZ_JAXLNX010000007.1"/>
</dbReference>
<keyword evidence="2" id="KW-1185">Reference proteome</keyword>
<protein>
    <submittedName>
        <fullName evidence="1">Uncharacterized protein</fullName>
    </submittedName>
</protein>